<accession>A0ABV0EFD7</accession>
<evidence type="ECO:0000313" key="2">
    <source>
        <dbReference type="EMBL" id="MEO1766715.1"/>
    </source>
</evidence>
<dbReference type="Proteomes" id="UP001482231">
    <property type="component" value="Unassembled WGS sequence"/>
</dbReference>
<evidence type="ECO:0000259" key="1">
    <source>
        <dbReference type="Pfam" id="PF13480"/>
    </source>
</evidence>
<proteinExistence type="predicted"/>
<dbReference type="SUPFAM" id="SSF55729">
    <property type="entry name" value="Acyl-CoA N-acyltransferases (Nat)"/>
    <property type="match status" value="2"/>
</dbReference>
<sequence length="355" mass="40516">MGPDGPHLLERDALRLAVRTLTAADTARWDAFVAACPEATFFHRAGWKTVIERAFGHRTHYLFAERDGTIVGVLPLTEIKSRLFGHALISNAFCVYGGIAATDEDARQALDTHARALARQLCVGHLEYRNLRPFHRDWPTQDLYYTFRKEIAPDVETNLKAIPRKQRAMVRKGMKHGLKAEFDGDVERFYALFADNVHRHGTPALPRRYFALLKEVFGADCDVLIVTHAGRPVSGVLTFWFRDEVLPYYAGDVPVARELAANDFKYWALMRHACERGYRVFDYGRSKRGTGQFDFKKNWGFEPQPLHYEYDLVRLPAIPQHNPANPKYRLFIALWKRLPLPVANALGPAIVKNLG</sequence>
<evidence type="ECO:0000313" key="3">
    <source>
        <dbReference type="Proteomes" id="UP001482231"/>
    </source>
</evidence>
<reference evidence="2 3" key="1">
    <citation type="submission" date="2024-02" db="EMBL/GenBank/DDBJ databases">
        <title>New thermophilic sulfur-oxidizing bacteria from a hot springs of the Uzon caldera (Kamchatka, Russia).</title>
        <authorList>
            <person name="Dukat A.M."/>
            <person name="Elcheninov A.G."/>
            <person name="Frolov E.N."/>
        </authorList>
    </citation>
    <scope>NUCLEOTIDE SEQUENCE [LARGE SCALE GENOMIC DNA]</scope>
    <source>
        <strain evidence="2 3">AK1</strain>
    </source>
</reference>
<dbReference type="Pfam" id="PF13480">
    <property type="entry name" value="Acetyltransf_6"/>
    <property type="match status" value="1"/>
</dbReference>
<organism evidence="2 3">
    <name type="scientific">Thiobacter aerophilum</name>
    <dbReference type="NCBI Taxonomy" id="3121275"/>
    <lineage>
        <taxon>Bacteria</taxon>
        <taxon>Pseudomonadati</taxon>
        <taxon>Pseudomonadota</taxon>
        <taxon>Betaproteobacteria</taxon>
        <taxon>Burkholderiales</taxon>
        <taxon>Thiobacteraceae</taxon>
        <taxon>Thiobacter</taxon>
    </lineage>
</organism>
<dbReference type="EMBL" id="JBAJEX010000003">
    <property type="protein sequence ID" value="MEO1766715.1"/>
    <property type="molecule type" value="Genomic_DNA"/>
</dbReference>
<dbReference type="PANTHER" id="PTHR36174">
    <property type="entry name" value="LIPID II:GLYCINE GLYCYLTRANSFERASE"/>
    <property type="match status" value="1"/>
</dbReference>
<dbReference type="RefSeq" id="WP_347307822.1">
    <property type="nucleotide sequence ID" value="NZ_JBAJEX010000003.1"/>
</dbReference>
<dbReference type="Gene3D" id="3.40.630.30">
    <property type="match status" value="2"/>
</dbReference>
<dbReference type="InterPro" id="IPR017469">
    <property type="entry name" value="PEP-CTERM_FemAB-rel"/>
</dbReference>
<name>A0ABV0EFD7_9BURK</name>
<dbReference type="InterPro" id="IPR050644">
    <property type="entry name" value="PG_Glycine_Bridge_Synth"/>
</dbReference>
<dbReference type="NCBIfam" id="TIGR03019">
    <property type="entry name" value="pepcterm_femAB"/>
    <property type="match status" value="1"/>
</dbReference>
<gene>
    <name evidence="2" type="ORF">V6E02_05765</name>
</gene>
<comment type="caution">
    <text evidence="2">The sequence shown here is derived from an EMBL/GenBank/DDBJ whole genome shotgun (WGS) entry which is preliminary data.</text>
</comment>
<feature type="domain" description="BioF2-like acetyltransferase" evidence="1">
    <location>
        <begin position="164"/>
        <end position="297"/>
    </location>
</feature>
<keyword evidence="3" id="KW-1185">Reference proteome</keyword>
<protein>
    <submittedName>
        <fullName evidence="2">FemAB family XrtA/PEP-CTERM system-associated protein</fullName>
    </submittedName>
</protein>
<dbReference type="InterPro" id="IPR016181">
    <property type="entry name" value="Acyl_CoA_acyltransferase"/>
</dbReference>
<dbReference type="InterPro" id="IPR038740">
    <property type="entry name" value="BioF2-like_GNAT_dom"/>
</dbReference>
<dbReference type="PANTHER" id="PTHR36174:SF1">
    <property type="entry name" value="LIPID II:GLYCINE GLYCYLTRANSFERASE"/>
    <property type="match status" value="1"/>
</dbReference>